<comment type="caution">
    <text evidence="6">The sequence shown here is derived from an EMBL/GenBank/DDBJ whole genome shotgun (WGS) entry which is preliminary data.</text>
</comment>
<dbReference type="CDD" id="cd05466">
    <property type="entry name" value="PBP2_LTTR_substrate"/>
    <property type="match status" value="1"/>
</dbReference>
<evidence type="ECO:0000313" key="6">
    <source>
        <dbReference type="EMBL" id="ODP27809.1"/>
    </source>
</evidence>
<keyword evidence="7" id="KW-1185">Reference proteome</keyword>
<evidence type="ECO:0000256" key="1">
    <source>
        <dbReference type="ARBA" id="ARBA00009437"/>
    </source>
</evidence>
<dbReference type="InterPro" id="IPR005119">
    <property type="entry name" value="LysR_subst-bd"/>
</dbReference>
<accession>A0A1E3L1Y7</accession>
<dbReference type="InterPro" id="IPR036388">
    <property type="entry name" value="WH-like_DNA-bd_sf"/>
</dbReference>
<evidence type="ECO:0000313" key="7">
    <source>
        <dbReference type="Proteomes" id="UP000094578"/>
    </source>
</evidence>
<dbReference type="AlphaFoldDB" id="A0A1E3L1Y7"/>
<dbReference type="RefSeq" id="WP_069328237.1">
    <property type="nucleotide sequence ID" value="NZ_MDER01000046.1"/>
</dbReference>
<dbReference type="STRING" id="1886670.PTI45_02832"/>
<dbReference type="SUPFAM" id="SSF53850">
    <property type="entry name" value="Periplasmic binding protein-like II"/>
    <property type="match status" value="1"/>
</dbReference>
<evidence type="ECO:0000256" key="3">
    <source>
        <dbReference type="ARBA" id="ARBA00023125"/>
    </source>
</evidence>
<reference evidence="6 7" key="1">
    <citation type="submission" date="2016-08" db="EMBL/GenBank/DDBJ databases">
        <title>Genome sequencing of Paenibacillus sp. TI45-13ar, isolated from Korean traditional nuruk.</title>
        <authorList>
            <person name="Kim S.-J."/>
        </authorList>
    </citation>
    <scope>NUCLEOTIDE SEQUENCE [LARGE SCALE GENOMIC DNA]</scope>
    <source>
        <strain evidence="6 7">TI45-13ar</strain>
    </source>
</reference>
<proteinExistence type="inferred from homology"/>
<dbReference type="PROSITE" id="PS50931">
    <property type="entry name" value="HTH_LYSR"/>
    <property type="match status" value="1"/>
</dbReference>
<dbReference type="GO" id="GO:0003700">
    <property type="term" value="F:DNA-binding transcription factor activity"/>
    <property type="evidence" value="ECO:0007669"/>
    <property type="project" value="InterPro"/>
</dbReference>
<dbReference type="PRINTS" id="PR00039">
    <property type="entry name" value="HTHLYSR"/>
</dbReference>
<organism evidence="6 7">
    <name type="scientific">Paenibacillus nuruki</name>
    <dbReference type="NCBI Taxonomy" id="1886670"/>
    <lineage>
        <taxon>Bacteria</taxon>
        <taxon>Bacillati</taxon>
        <taxon>Bacillota</taxon>
        <taxon>Bacilli</taxon>
        <taxon>Bacillales</taxon>
        <taxon>Paenibacillaceae</taxon>
        <taxon>Paenibacillus</taxon>
    </lineage>
</organism>
<keyword evidence="2" id="KW-0805">Transcription regulation</keyword>
<dbReference type="GO" id="GO:0000976">
    <property type="term" value="F:transcription cis-regulatory region binding"/>
    <property type="evidence" value="ECO:0007669"/>
    <property type="project" value="TreeGrafter"/>
</dbReference>
<evidence type="ECO:0000259" key="5">
    <source>
        <dbReference type="PROSITE" id="PS50931"/>
    </source>
</evidence>
<name>A0A1E3L1Y7_9BACL</name>
<dbReference type="Gene3D" id="1.10.10.10">
    <property type="entry name" value="Winged helix-like DNA-binding domain superfamily/Winged helix DNA-binding domain"/>
    <property type="match status" value="1"/>
</dbReference>
<sequence length="307" mass="35076">MNIENIEAFVYINHYGSFNKAAEVLFLSQPSVSARIQTLERELGCKLFERLGRQILLTEEGRRFLPYAQQVLQVIQKGKQRIQTAKATPQELTIGCTVAVSNYVIPELLPKLKQKYPQTNFKLITSTTDQLLHKLMNKEIDIGFVRKVMHPAIRTVSFYEDPISLYVYKDHPFVQKGRATIASLQEQPLIFFECGSLDWLRIHRVFETLEFPPDIAFHVDHSETAKKLVLQKAGIAFLPGLSVHEEVMRGDLVPIYIPEVTGISLQTSLITLKEQPSTFATTLAELLHENDYFRSQQPDHSLLHSTI</sequence>
<dbReference type="SUPFAM" id="SSF46785">
    <property type="entry name" value="Winged helix' DNA-binding domain"/>
    <property type="match status" value="1"/>
</dbReference>
<comment type="similarity">
    <text evidence="1">Belongs to the LysR transcriptional regulatory family.</text>
</comment>
<dbReference type="Gene3D" id="3.40.190.10">
    <property type="entry name" value="Periplasmic binding protein-like II"/>
    <property type="match status" value="2"/>
</dbReference>
<protein>
    <submittedName>
        <fullName evidence="6">HTH-type transcriptional regulator CfxR</fullName>
    </submittedName>
</protein>
<dbReference type="InterPro" id="IPR000847">
    <property type="entry name" value="LysR_HTH_N"/>
</dbReference>
<evidence type="ECO:0000256" key="4">
    <source>
        <dbReference type="ARBA" id="ARBA00023163"/>
    </source>
</evidence>
<keyword evidence="4" id="KW-0804">Transcription</keyword>
<dbReference type="Pfam" id="PF03466">
    <property type="entry name" value="LysR_substrate"/>
    <property type="match status" value="1"/>
</dbReference>
<dbReference type="PANTHER" id="PTHR30126">
    <property type="entry name" value="HTH-TYPE TRANSCRIPTIONAL REGULATOR"/>
    <property type="match status" value="1"/>
</dbReference>
<dbReference type="Proteomes" id="UP000094578">
    <property type="component" value="Unassembled WGS sequence"/>
</dbReference>
<dbReference type="EMBL" id="MDER01000046">
    <property type="protein sequence ID" value="ODP27809.1"/>
    <property type="molecule type" value="Genomic_DNA"/>
</dbReference>
<keyword evidence="3" id="KW-0238">DNA-binding</keyword>
<dbReference type="PANTHER" id="PTHR30126:SF40">
    <property type="entry name" value="HTH-TYPE TRANSCRIPTIONAL REGULATOR GLTR"/>
    <property type="match status" value="1"/>
</dbReference>
<dbReference type="InterPro" id="IPR036390">
    <property type="entry name" value="WH_DNA-bd_sf"/>
</dbReference>
<dbReference type="PATRIC" id="fig|1886670.3.peg.2881"/>
<dbReference type="Pfam" id="PF00126">
    <property type="entry name" value="HTH_1"/>
    <property type="match status" value="1"/>
</dbReference>
<dbReference type="FunFam" id="1.10.10.10:FF:000001">
    <property type="entry name" value="LysR family transcriptional regulator"/>
    <property type="match status" value="1"/>
</dbReference>
<gene>
    <name evidence="6" type="ORF">PTI45_02832</name>
</gene>
<feature type="domain" description="HTH lysR-type" evidence="5">
    <location>
        <begin position="1"/>
        <end position="58"/>
    </location>
</feature>
<evidence type="ECO:0000256" key="2">
    <source>
        <dbReference type="ARBA" id="ARBA00023015"/>
    </source>
</evidence>